<dbReference type="GO" id="GO:0003899">
    <property type="term" value="F:DNA-directed RNA polymerase activity"/>
    <property type="evidence" value="ECO:0007669"/>
    <property type="project" value="InterPro"/>
</dbReference>
<evidence type="ECO:0000256" key="1">
    <source>
        <dbReference type="ARBA" id="ARBA00023015"/>
    </source>
</evidence>
<dbReference type="NCBIfam" id="TIGR02479">
    <property type="entry name" value="FliA_WhiG"/>
    <property type="match status" value="1"/>
</dbReference>
<evidence type="ECO:0000256" key="5">
    <source>
        <dbReference type="RuleBase" id="RU362124"/>
    </source>
</evidence>
<dbReference type="Gene3D" id="1.20.140.160">
    <property type="match status" value="1"/>
</dbReference>
<dbReference type="GO" id="GO:0003677">
    <property type="term" value="F:DNA binding"/>
    <property type="evidence" value="ECO:0007669"/>
    <property type="project" value="UniProtKB-KW"/>
</dbReference>
<dbReference type="InterPro" id="IPR007624">
    <property type="entry name" value="RNA_pol_sigma70_r3"/>
</dbReference>
<dbReference type="Pfam" id="PF04542">
    <property type="entry name" value="Sigma70_r2"/>
    <property type="match status" value="1"/>
</dbReference>
<dbReference type="SUPFAM" id="SSF88659">
    <property type="entry name" value="Sigma3 and sigma4 domains of RNA polymerase sigma factors"/>
    <property type="match status" value="2"/>
</dbReference>
<keyword evidence="2 5" id="KW-0731">Sigma factor</keyword>
<dbReference type="Pfam" id="PF04539">
    <property type="entry name" value="Sigma70_r3"/>
    <property type="match status" value="1"/>
</dbReference>
<dbReference type="InterPro" id="IPR012845">
    <property type="entry name" value="RNA_pol_sigma_FliA_WhiG"/>
</dbReference>
<name>A0A1M6JBH4_9FIRM</name>
<dbReference type="InterPro" id="IPR007630">
    <property type="entry name" value="RNA_pol_sigma70_r4"/>
</dbReference>
<dbReference type="NCBIfam" id="TIGR02937">
    <property type="entry name" value="sigma70-ECF"/>
    <property type="match status" value="1"/>
</dbReference>
<protein>
    <recommendedName>
        <fullName evidence="5">RNA polymerase sigma factor</fullName>
    </recommendedName>
</protein>
<dbReference type="InterPro" id="IPR013324">
    <property type="entry name" value="RNA_pol_sigma_r3/r4-like"/>
</dbReference>
<evidence type="ECO:0000313" key="8">
    <source>
        <dbReference type="EMBL" id="SHJ43962.1"/>
    </source>
</evidence>
<keyword evidence="8" id="KW-0282">Flagellum</keyword>
<dbReference type="Pfam" id="PF04545">
    <property type="entry name" value="Sigma70_r4"/>
    <property type="match status" value="1"/>
</dbReference>
<keyword evidence="1 5" id="KW-0805">Transcription regulation</keyword>
<dbReference type="InterPro" id="IPR007627">
    <property type="entry name" value="RNA_pol_sigma70_r2"/>
</dbReference>
<evidence type="ECO:0000259" key="6">
    <source>
        <dbReference type="PROSITE" id="PS00715"/>
    </source>
</evidence>
<sequence length="247" mass="28898">MNESDIWVKYKSLKDKNLKSELKKEIILKYIKLVKIISGRLYNYYGSNIEYDDLVSYGIIGLIDAIEKYDYSKNIKFETYASVRIRGAIIDEIRNLDWIPRSIRQKSKLIKDVYSKLENKLGREPTTSEIASELNKSESEVLKLLEETNIYNVVSLEEELNDNFKIQIEDTSSDINPEESLIKKDIIESLKKSLDALNERERLIVSLYYYEGFTYKEIGKILNISESRISQIHSKSILKIKARLENF</sequence>
<dbReference type="InterPro" id="IPR014284">
    <property type="entry name" value="RNA_pol_sigma-70_dom"/>
</dbReference>
<dbReference type="PROSITE" id="PS00715">
    <property type="entry name" value="SIGMA70_1"/>
    <property type="match status" value="1"/>
</dbReference>
<dbReference type="Gene3D" id="1.10.1740.10">
    <property type="match status" value="1"/>
</dbReference>
<gene>
    <name evidence="8" type="ORF">SAMN02744037_00056</name>
</gene>
<dbReference type="PANTHER" id="PTHR30385:SF7">
    <property type="entry name" value="RNA POLYMERASE SIGMA FACTOR FLIA"/>
    <property type="match status" value="1"/>
</dbReference>
<dbReference type="EMBL" id="FRAE01000004">
    <property type="protein sequence ID" value="SHJ43962.1"/>
    <property type="molecule type" value="Genomic_DNA"/>
</dbReference>
<dbReference type="RefSeq" id="WP_072886412.1">
    <property type="nucleotide sequence ID" value="NZ_FRAE01000004.1"/>
</dbReference>
<dbReference type="CDD" id="cd06171">
    <property type="entry name" value="Sigma70_r4"/>
    <property type="match status" value="1"/>
</dbReference>
<proteinExistence type="inferred from homology"/>
<dbReference type="OrthoDB" id="9799825at2"/>
<comment type="similarity">
    <text evidence="5">Belongs to the sigma-70 factor family.</text>
</comment>
<dbReference type="SUPFAM" id="SSF88946">
    <property type="entry name" value="Sigma2 domain of RNA polymerase sigma factors"/>
    <property type="match status" value="1"/>
</dbReference>
<keyword evidence="3 5" id="KW-0238">DNA-binding</keyword>
<dbReference type="InterPro" id="IPR000943">
    <property type="entry name" value="RNA_pol_sigma70"/>
</dbReference>
<evidence type="ECO:0000259" key="7">
    <source>
        <dbReference type="PROSITE" id="PS00716"/>
    </source>
</evidence>
<keyword evidence="8" id="KW-0969">Cilium</keyword>
<accession>A0A1M6JBH4</accession>
<dbReference type="AlphaFoldDB" id="A0A1M6JBH4"/>
<organism evidence="8 9">
    <name type="scientific">Tepidibacter formicigenes DSM 15518</name>
    <dbReference type="NCBI Taxonomy" id="1123349"/>
    <lineage>
        <taxon>Bacteria</taxon>
        <taxon>Bacillati</taxon>
        <taxon>Bacillota</taxon>
        <taxon>Clostridia</taxon>
        <taxon>Peptostreptococcales</taxon>
        <taxon>Peptostreptococcaceae</taxon>
        <taxon>Tepidibacter</taxon>
    </lineage>
</organism>
<dbReference type="InterPro" id="IPR013325">
    <property type="entry name" value="RNA_pol_sigma_r2"/>
</dbReference>
<feature type="domain" description="RNA polymerase sigma-70" evidence="6">
    <location>
        <begin position="53"/>
        <end position="66"/>
    </location>
</feature>
<dbReference type="PROSITE" id="PS00716">
    <property type="entry name" value="SIGMA70_2"/>
    <property type="match status" value="1"/>
</dbReference>
<feature type="domain" description="RNA polymerase sigma-70" evidence="7">
    <location>
        <begin position="214"/>
        <end position="240"/>
    </location>
</feature>
<dbReference type="STRING" id="1123349.SAMN02744037_00056"/>
<dbReference type="PRINTS" id="PR00046">
    <property type="entry name" value="SIGMA70FCT"/>
</dbReference>
<dbReference type="GO" id="GO:0016987">
    <property type="term" value="F:sigma factor activity"/>
    <property type="evidence" value="ECO:0007669"/>
    <property type="project" value="UniProtKB-KW"/>
</dbReference>
<dbReference type="PIRSF" id="PIRSF000770">
    <property type="entry name" value="RNA_pol_sigma-SigE/K"/>
    <property type="match status" value="1"/>
</dbReference>
<dbReference type="PANTHER" id="PTHR30385">
    <property type="entry name" value="SIGMA FACTOR F FLAGELLAR"/>
    <property type="match status" value="1"/>
</dbReference>
<reference evidence="9" key="1">
    <citation type="submission" date="2016-11" db="EMBL/GenBank/DDBJ databases">
        <authorList>
            <person name="Varghese N."/>
            <person name="Submissions S."/>
        </authorList>
    </citation>
    <scope>NUCLEOTIDE SEQUENCE [LARGE SCALE GENOMIC DNA]</scope>
    <source>
        <strain evidence="9">DSM 15518</strain>
    </source>
</reference>
<evidence type="ECO:0000256" key="3">
    <source>
        <dbReference type="ARBA" id="ARBA00023125"/>
    </source>
</evidence>
<comment type="function">
    <text evidence="5">Sigma factors are initiation factors that promote the attachment of RNA polymerase to specific initiation sites and are then released.</text>
</comment>
<keyword evidence="8" id="KW-0966">Cell projection</keyword>
<evidence type="ECO:0000256" key="4">
    <source>
        <dbReference type="ARBA" id="ARBA00023163"/>
    </source>
</evidence>
<dbReference type="NCBIfam" id="NF005413">
    <property type="entry name" value="PRK06986.1"/>
    <property type="match status" value="1"/>
</dbReference>
<evidence type="ECO:0000313" key="9">
    <source>
        <dbReference type="Proteomes" id="UP000242497"/>
    </source>
</evidence>
<keyword evidence="9" id="KW-1185">Reference proteome</keyword>
<dbReference type="GO" id="GO:0006352">
    <property type="term" value="P:DNA-templated transcription initiation"/>
    <property type="evidence" value="ECO:0007669"/>
    <property type="project" value="InterPro"/>
</dbReference>
<keyword evidence="4 5" id="KW-0804">Transcription</keyword>
<evidence type="ECO:0000256" key="2">
    <source>
        <dbReference type="ARBA" id="ARBA00023082"/>
    </source>
</evidence>
<dbReference type="Proteomes" id="UP000242497">
    <property type="component" value="Unassembled WGS sequence"/>
</dbReference>